<organism evidence="3">
    <name type="scientific">Streptomyces sp. NBC_00003</name>
    <dbReference type="NCBI Taxonomy" id="2903608"/>
    <lineage>
        <taxon>Bacteria</taxon>
        <taxon>Bacillati</taxon>
        <taxon>Actinomycetota</taxon>
        <taxon>Actinomycetes</taxon>
        <taxon>Kitasatosporales</taxon>
        <taxon>Streptomycetaceae</taxon>
        <taxon>Streptomyces</taxon>
    </lineage>
</organism>
<dbReference type="AlphaFoldDB" id="A0AAU2V7Q0"/>
<dbReference type="Pfam" id="PF22555">
    <property type="entry name" value="DAM-like-phage1"/>
    <property type="match status" value="1"/>
</dbReference>
<name>A0AAU2V7Q0_9ACTN</name>
<dbReference type="Pfam" id="PF22559">
    <property type="entry name" value="GNAT-phage-like"/>
    <property type="match status" value="1"/>
</dbReference>
<feature type="domain" description="GNAT-like N-terminal" evidence="1">
    <location>
        <begin position="21"/>
        <end position="290"/>
    </location>
</feature>
<proteinExistence type="predicted"/>
<evidence type="ECO:0000313" key="3">
    <source>
        <dbReference type="EMBL" id="WTW63174.1"/>
    </source>
</evidence>
<dbReference type="EMBL" id="CP108318">
    <property type="protein sequence ID" value="WTW63174.1"/>
    <property type="molecule type" value="Genomic_DNA"/>
</dbReference>
<evidence type="ECO:0008006" key="4">
    <source>
        <dbReference type="Google" id="ProtNLM"/>
    </source>
</evidence>
<evidence type="ECO:0000259" key="1">
    <source>
        <dbReference type="Pfam" id="PF22555"/>
    </source>
</evidence>
<dbReference type="InterPro" id="IPR054340">
    <property type="entry name" value="GNAT-like_C_phage-like"/>
</dbReference>
<gene>
    <name evidence="3" type="ORF">OG549_22375</name>
</gene>
<accession>A0AAU2V7Q0</accession>
<sequence>MTHPRAPARTNSNSMAGRTVFHGSVPADLRAIIHEHATQWTGQASDIYVGCSGNFTIERVLHDTGFTLHGCDVQLYSSAIGWYLAGRELPITVRPESADQLEWLEPYMDGRAGTLAVVMLGSRFFQWIGKEQHPYYGRMLRAYQAQFEQMHAKTVAKIEALPLRLGSYAAMDVNQWLAEEVPSDAPVVAFPPFFAGDYESQFAALDKHLDWPAPEYPTLDDAAKQTLIERITDRPHWVLGLHFEVDELAEHLRGQVQTANRGVPINVYSSVERSRIVRPSQRLEPVKSPRLAPGMDLGERLSLAPLTMGQFSTLRSQYMNHNIRPGTPTMALAVLVDGFVVGSFAFASPKYDPHNVYLLSDFPVAPTSYPRLAKLVLYAALSKEAQFLAQRTMNTRLTRLNTTAFTQRPASMKYRGLLKLHSRKDSTDPAYRYQLDYGSELGRWSLEEGFAEWKRKHGRTDKVEEGTAR</sequence>
<evidence type="ECO:0000259" key="2">
    <source>
        <dbReference type="Pfam" id="PF22559"/>
    </source>
</evidence>
<feature type="domain" description="GNAT-like C-terminal" evidence="2">
    <location>
        <begin position="299"/>
        <end position="458"/>
    </location>
</feature>
<dbReference type="InterPro" id="IPR054341">
    <property type="entry name" value="GNAT-like_N"/>
</dbReference>
<reference evidence="3" key="1">
    <citation type="submission" date="2022-10" db="EMBL/GenBank/DDBJ databases">
        <title>The complete genomes of actinobacterial strains from the NBC collection.</title>
        <authorList>
            <person name="Joergensen T.S."/>
            <person name="Alvarez Arevalo M."/>
            <person name="Sterndorff E.B."/>
            <person name="Faurdal D."/>
            <person name="Vuksanovic O."/>
            <person name="Mourched A.-S."/>
            <person name="Charusanti P."/>
            <person name="Shaw S."/>
            <person name="Blin K."/>
            <person name="Weber T."/>
        </authorList>
    </citation>
    <scope>NUCLEOTIDE SEQUENCE</scope>
    <source>
        <strain evidence="3">NBC_00003</strain>
    </source>
</reference>
<protein>
    <recommendedName>
        <fullName evidence="4">GNAT family N-acetyltransferase</fullName>
    </recommendedName>
</protein>